<accession>A0A8S9MM16</accession>
<dbReference type="AlphaFoldDB" id="A0A8S9MM16"/>
<gene>
    <name evidence="2" type="ORF">F2Q68_00042585</name>
</gene>
<comment type="caution">
    <text evidence="2">The sequence shown here is derived from an EMBL/GenBank/DDBJ whole genome shotgun (WGS) entry which is preliminary data.</text>
</comment>
<reference evidence="2" key="1">
    <citation type="submission" date="2019-12" db="EMBL/GenBank/DDBJ databases">
        <title>Genome sequencing and annotation of Brassica cretica.</title>
        <authorList>
            <person name="Studholme D.J."/>
            <person name="Sarris P.F."/>
        </authorList>
    </citation>
    <scope>NUCLEOTIDE SEQUENCE</scope>
    <source>
        <strain evidence="2">PFS-001/15</strain>
        <tissue evidence="2">Leaf</tissue>
    </source>
</reference>
<dbReference type="PANTHER" id="PTHR21477:SF30">
    <property type="entry name" value="PROTEIN PHLOEM PROTEIN 2-LIKE A10"/>
    <property type="match status" value="1"/>
</dbReference>
<feature type="region of interest" description="Disordered" evidence="1">
    <location>
        <begin position="121"/>
        <end position="140"/>
    </location>
</feature>
<organism evidence="2 3">
    <name type="scientific">Brassica cretica</name>
    <name type="common">Mustard</name>
    <dbReference type="NCBI Taxonomy" id="69181"/>
    <lineage>
        <taxon>Eukaryota</taxon>
        <taxon>Viridiplantae</taxon>
        <taxon>Streptophyta</taxon>
        <taxon>Embryophyta</taxon>
        <taxon>Tracheophyta</taxon>
        <taxon>Spermatophyta</taxon>
        <taxon>Magnoliopsida</taxon>
        <taxon>eudicotyledons</taxon>
        <taxon>Gunneridae</taxon>
        <taxon>Pentapetalae</taxon>
        <taxon>rosids</taxon>
        <taxon>malvids</taxon>
        <taxon>Brassicales</taxon>
        <taxon>Brassicaceae</taxon>
        <taxon>Brassiceae</taxon>
        <taxon>Brassica</taxon>
    </lineage>
</organism>
<evidence type="ECO:0000256" key="1">
    <source>
        <dbReference type="SAM" id="MobiDB-lite"/>
    </source>
</evidence>
<feature type="compositionally biased region" description="Basic and acidic residues" evidence="1">
    <location>
        <begin position="131"/>
        <end position="140"/>
    </location>
</feature>
<evidence type="ECO:0000313" key="3">
    <source>
        <dbReference type="Proteomes" id="UP000712281"/>
    </source>
</evidence>
<name>A0A8S9MM16_BRACR</name>
<sequence length="140" mass="15311">MQPNLVDKAFSEEGGRFVSVVVGSFAKNLVLGFHSKEVKNDSEETPPQWVRLLGDDDKCKKLLAACIERFANTAVSVYLDNTMDINRAGSIVSWVLGVKDLLVTVSNGALQTIVRTSHDVFTSSSSSSSRSDIEEIKTRC</sequence>
<dbReference type="PANTHER" id="PTHR21477">
    <property type="entry name" value="ZGC:172139"/>
    <property type="match status" value="1"/>
</dbReference>
<evidence type="ECO:0000313" key="2">
    <source>
        <dbReference type="EMBL" id="KAF2618389.1"/>
    </source>
</evidence>
<dbReference type="InterPro" id="IPR019141">
    <property type="entry name" value="DUF2045"/>
</dbReference>
<protein>
    <submittedName>
        <fullName evidence="2">Uncharacterized protein</fullName>
    </submittedName>
</protein>
<proteinExistence type="predicted"/>
<dbReference type="Proteomes" id="UP000712281">
    <property type="component" value="Unassembled WGS sequence"/>
</dbReference>
<dbReference type="EMBL" id="QGKW02000007">
    <property type="protein sequence ID" value="KAF2618389.1"/>
    <property type="molecule type" value="Genomic_DNA"/>
</dbReference>